<feature type="region of interest" description="Disordered" evidence="1">
    <location>
        <begin position="310"/>
        <end position="334"/>
    </location>
</feature>
<feature type="region of interest" description="Disordered" evidence="1">
    <location>
        <begin position="603"/>
        <end position="628"/>
    </location>
</feature>
<accession>A0A8S1GXR8</accession>
<dbReference type="PROSITE" id="PS00028">
    <property type="entry name" value="ZINC_FINGER_C2H2_1"/>
    <property type="match status" value="1"/>
</dbReference>
<feature type="domain" description="C2H2-type" evidence="2">
    <location>
        <begin position="673"/>
        <end position="694"/>
    </location>
</feature>
<dbReference type="InterPro" id="IPR013087">
    <property type="entry name" value="Znf_C2H2_type"/>
</dbReference>
<feature type="compositionally biased region" description="Basic and acidic residues" evidence="1">
    <location>
        <begin position="613"/>
        <end position="628"/>
    </location>
</feature>
<dbReference type="OrthoDB" id="5872476at2759"/>
<dbReference type="Proteomes" id="UP000835052">
    <property type="component" value="Unassembled WGS sequence"/>
</dbReference>
<feature type="compositionally biased region" description="Basic residues" evidence="1">
    <location>
        <begin position="204"/>
        <end position="214"/>
    </location>
</feature>
<feature type="region of interest" description="Disordered" evidence="1">
    <location>
        <begin position="246"/>
        <end position="298"/>
    </location>
</feature>
<dbReference type="PANTHER" id="PTHR36945">
    <property type="entry name" value="HIGH INCIDENCE OF MALES (INCREASED X CHROMOSOME LOSS)-RELATED-RELATED"/>
    <property type="match status" value="1"/>
</dbReference>
<proteinExistence type="predicted"/>
<feature type="compositionally biased region" description="Basic and acidic residues" evidence="1">
    <location>
        <begin position="191"/>
        <end position="203"/>
    </location>
</feature>
<comment type="caution">
    <text evidence="3">The sequence shown here is derived from an EMBL/GenBank/DDBJ whole genome shotgun (WGS) entry which is preliminary data.</text>
</comment>
<protein>
    <recommendedName>
        <fullName evidence="2">C2H2-type domain-containing protein</fullName>
    </recommendedName>
</protein>
<keyword evidence="4" id="KW-1185">Reference proteome</keyword>
<feature type="region of interest" description="Disordered" evidence="1">
    <location>
        <begin position="382"/>
        <end position="408"/>
    </location>
</feature>
<reference evidence="3" key="1">
    <citation type="submission" date="2020-10" db="EMBL/GenBank/DDBJ databases">
        <authorList>
            <person name="Kikuchi T."/>
        </authorList>
    </citation>
    <scope>NUCLEOTIDE SEQUENCE</scope>
    <source>
        <strain evidence="3">NKZ352</strain>
    </source>
</reference>
<feature type="compositionally biased region" description="Polar residues" evidence="1">
    <location>
        <begin position="310"/>
        <end position="329"/>
    </location>
</feature>
<gene>
    <name evidence="3" type="ORF">CAUJ_LOCUS3713</name>
</gene>
<feature type="region of interest" description="Disordered" evidence="1">
    <location>
        <begin position="186"/>
        <end position="214"/>
    </location>
</feature>
<feature type="region of interest" description="Disordered" evidence="1">
    <location>
        <begin position="569"/>
        <end position="589"/>
    </location>
</feature>
<feature type="compositionally biased region" description="Basic and acidic residues" evidence="1">
    <location>
        <begin position="263"/>
        <end position="274"/>
    </location>
</feature>
<evidence type="ECO:0000259" key="2">
    <source>
        <dbReference type="PROSITE" id="PS00028"/>
    </source>
</evidence>
<evidence type="ECO:0000313" key="3">
    <source>
        <dbReference type="EMBL" id="CAD6187794.1"/>
    </source>
</evidence>
<evidence type="ECO:0000256" key="1">
    <source>
        <dbReference type="SAM" id="MobiDB-lite"/>
    </source>
</evidence>
<name>A0A8S1GXR8_9PELO</name>
<dbReference type="AlphaFoldDB" id="A0A8S1GXR8"/>
<dbReference type="InterPro" id="IPR053360">
    <property type="entry name" value="Zinc_finger_domain"/>
</dbReference>
<sequence length="787" mass="88716">MIEPAKRETFIQVFIFGKSLKQLNDDGVELQSTLSSIGCGNSHIIEVPILNQSFDSGMDISMDSLEDYASFDCTPPKVINCSTPIIPENLPKINTLPEISRIFTVLEASEYIGDVESIDVEGNSTLLLSNEDEVGFIESLSTYHNSFALELTAPSKCSDRCHNDAIDSERFPSNEVAQTVFCSNQVSNPERSMEEAEQKPGIEKKKKRHHVTRRRTCTNVPETVVEVQSKSKSAITKFADLCEESEENLRNESASTQTQQKSLDLEKVKEDVMGPRKLRSSRFSMAAETPAGAPEKPASVLTIVNEAQESLENNDESSYSPEEQEPATTEENRLKPDKIETSFCLKNLRSPLKNNACAHPNSANISVENYDERKVFGKIENTEHSSVSSDLSDAKAAHQSSRRQKSAPAVFENATLMESPVETCAEFSENQHSFPTCFEEVLSHPHQPSDQKFEIFQNTSNYSFEGFEGISMDEDVDYQLQGNDTINDLLGVAKNFARDLNVLSVPDVYACVDNFPEKLENRDAASVEGNLLDLDSSQNRKVAPMFLFDPEKLSRDRFASPNCDCLHDPSNFDGESSQRPTKTPRWRSIGTSEQIRIPMKMEFRRPVRRPRRRLSEKEKNNKKGGGKSRDDKIFVISCKFPNCKAQYNWKVRHGKLRLLDHAMSHYNDNNLVCQICQINMKTTRQMRYHYKKIHSQQKASGYGLKDLPVTGEGLQKVWTQCFGHREKLLGPVDQSGLSRKRMKRSYSFSNVSTRPRRIVGGTQMARAKGGARGVLEPPFITRYNSCQ</sequence>
<dbReference type="EMBL" id="CAJGYM010000007">
    <property type="protein sequence ID" value="CAD6187794.1"/>
    <property type="molecule type" value="Genomic_DNA"/>
</dbReference>
<evidence type="ECO:0000313" key="4">
    <source>
        <dbReference type="Proteomes" id="UP000835052"/>
    </source>
</evidence>
<dbReference type="PANTHER" id="PTHR36945:SF1">
    <property type="entry name" value="ZINC FINGER PROTEIN C02F5.12-RELATED"/>
    <property type="match status" value="1"/>
</dbReference>
<organism evidence="3 4">
    <name type="scientific">Caenorhabditis auriculariae</name>
    <dbReference type="NCBI Taxonomy" id="2777116"/>
    <lineage>
        <taxon>Eukaryota</taxon>
        <taxon>Metazoa</taxon>
        <taxon>Ecdysozoa</taxon>
        <taxon>Nematoda</taxon>
        <taxon>Chromadorea</taxon>
        <taxon>Rhabditida</taxon>
        <taxon>Rhabditina</taxon>
        <taxon>Rhabditomorpha</taxon>
        <taxon>Rhabditoidea</taxon>
        <taxon>Rhabditidae</taxon>
        <taxon>Peloderinae</taxon>
        <taxon>Caenorhabditis</taxon>
    </lineage>
</organism>
<feature type="compositionally biased region" description="Polar residues" evidence="1">
    <location>
        <begin position="251"/>
        <end position="262"/>
    </location>
</feature>